<dbReference type="PANTHER" id="PTHR34598">
    <property type="entry name" value="BLL6449 PROTEIN"/>
    <property type="match status" value="1"/>
</dbReference>
<feature type="non-terminal residue" evidence="2">
    <location>
        <position position="295"/>
    </location>
</feature>
<dbReference type="OrthoDB" id="412788at2759"/>
<protein>
    <recommendedName>
        <fullName evidence="4">Methyltransferase</fullName>
    </recommendedName>
</protein>
<dbReference type="GO" id="GO:0016491">
    <property type="term" value="F:oxidoreductase activity"/>
    <property type="evidence" value="ECO:0007669"/>
    <property type="project" value="InterPro"/>
</dbReference>
<feature type="non-terminal residue" evidence="2">
    <location>
        <position position="1"/>
    </location>
</feature>
<dbReference type="STRING" id="1149755.A0A2J6QZV6"/>
<dbReference type="AlphaFoldDB" id="A0A2J6QZV6"/>
<dbReference type="PANTHER" id="PTHR34598:SF3">
    <property type="entry name" value="OXIDOREDUCTASE AN1597"/>
    <property type="match status" value="1"/>
</dbReference>
<gene>
    <name evidence="2" type="ORF">L207DRAFT_396090</name>
</gene>
<organism evidence="2 3">
    <name type="scientific">Hyaloscypha variabilis (strain UAMH 11265 / GT02V1 / F)</name>
    <name type="common">Meliniomyces variabilis</name>
    <dbReference type="NCBI Taxonomy" id="1149755"/>
    <lineage>
        <taxon>Eukaryota</taxon>
        <taxon>Fungi</taxon>
        <taxon>Dikarya</taxon>
        <taxon>Ascomycota</taxon>
        <taxon>Pezizomycotina</taxon>
        <taxon>Leotiomycetes</taxon>
        <taxon>Helotiales</taxon>
        <taxon>Hyaloscyphaceae</taxon>
        <taxon>Hyaloscypha</taxon>
        <taxon>Hyaloscypha variabilis</taxon>
    </lineage>
</organism>
<dbReference type="EMBL" id="KZ613961">
    <property type="protein sequence ID" value="PMD31800.1"/>
    <property type="molecule type" value="Genomic_DNA"/>
</dbReference>
<evidence type="ECO:0000313" key="3">
    <source>
        <dbReference type="Proteomes" id="UP000235786"/>
    </source>
</evidence>
<dbReference type="NCBIfam" id="NF041278">
    <property type="entry name" value="CmcJ_NvfI_EfuI"/>
    <property type="match status" value="1"/>
</dbReference>
<proteinExistence type="inferred from homology"/>
<accession>A0A2J6QZV6</accession>
<sequence length="295" mass="33901">DVQTDISYYKLPEDGIPLPVIMNKDTRVDLSKCDWQLTTVYDVRGSLFNFTLDVAGFQSAKHKSSLDDYSDDAMVKERHYPEVVKLLETITGSSKVIIFHHQVRQARTHYLYHEDASTIEGDPTKEKQNENFPPDASMHGPVRGAHTDLSYDFAPEVLKMYCPDQAEQFLKGRFQVINVWRPIKTIYKDPFAVLDARTMLPEDLAIVALVGPQFTNNTFSVKAPSKERKDGGHKWYYMSQQTPEDVLLFKNFDSKTDGRARAAPHTSFDDNEFKHMDARQSLEIRAFVFHEDDVE</sequence>
<reference evidence="2 3" key="1">
    <citation type="submission" date="2016-04" db="EMBL/GenBank/DDBJ databases">
        <title>A degradative enzymes factory behind the ericoid mycorrhizal symbiosis.</title>
        <authorList>
            <consortium name="DOE Joint Genome Institute"/>
            <person name="Martino E."/>
            <person name="Morin E."/>
            <person name="Grelet G."/>
            <person name="Kuo A."/>
            <person name="Kohler A."/>
            <person name="Daghino S."/>
            <person name="Barry K."/>
            <person name="Choi C."/>
            <person name="Cichocki N."/>
            <person name="Clum A."/>
            <person name="Copeland A."/>
            <person name="Hainaut M."/>
            <person name="Haridas S."/>
            <person name="Labutti K."/>
            <person name="Lindquist E."/>
            <person name="Lipzen A."/>
            <person name="Khouja H.-R."/>
            <person name="Murat C."/>
            <person name="Ohm R."/>
            <person name="Olson A."/>
            <person name="Spatafora J."/>
            <person name="Veneault-Fourrey C."/>
            <person name="Henrissat B."/>
            <person name="Grigoriev I."/>
            <person name="Martin F."/>
            <person name="Perotto S."/>
        </authorList>
    </citation>
    <scope>NUCLEOTIDE SEQUENCE [LARGE SCALE GENOMIC DNA]</scope>
    <source>
        <strain evidence="2 3">F</strain>
    </source>
</reference>
<evidence type="ECO:0000256" key="1">
    <source>
        <dbReference type="ARBA" id="ARBA00023604"/>
    </source>
</evidence>
<keyword evidence="3" id="KW-1185">Reference proteome</keyword>
<comment type="similarity">
    <text evidence="1">Belongs to the asaB hydroxylase/desaturase family.</text>
</comment>
<dbReference type="InterPro" id="IPR044053">
    <property type="entry name" value="AsaB-like"/>
</dbReference>
<evidence type="ECO:0000313" key="2">
    <source>
        <dbReference type="EMBL" id="PMD31800.1"/>
    </source>
</evidence>
<dbReference type="Proteomes" id="UP000235786">
    <property type="component" value="Unassembled WGS sequence"/>
</dbReference>
<evidence type="ECO:0008006" key="4">
    <source>
        <dbReference type="Google" id="ProtNLM"/>
    </source>
</evidence>
<name>A0A2J6QZV6_HYAVF</name>